<proteinExistence type="predicted"/>
<accession>A0A830B5F6</accession>
<comment type="caution">
    <text evidence="1">The sequence shown here is derived from an EMBL/GenBank/DDBJ whole genome shotgun (WGS) entry which is preliminary data.</text>
</comment>
<dbReference type="Proteomes" id="UP000653305">
    <property type="component" value="Unassembled WGS sequence"/>
</dbReference>
<evidence type="ECO:0000313" key="1">
    <source>
        <dbReference type="EMBL" id="GFP80912.1"/>
    </source>
</evidence>
<organism evidence="1 2">
    <name type="scientific">Phtheirospermum japonicum</name>
    <dbReference type="NCBI Taxonomy" id="374723"/>
    <lineage>
        <taxon>Eukaryota</taxon>
        <taxon>Viridiplantae</taxon>
        <taxon>Streptophyta</taxon>
        <taxon>Embryophyta</taxon>
        <taxon>Tracheophyta</taxon>
        <taxon>Spermatophyta</taxon>
        <taxon>Magnoliopsida</taxon>
        <taxon>eudicotyledons</taxon>
        <taxon>Gunneridae</taxon>
        <taxon>Pentapetalae</taxon>
        <taxon>asterids</taxon>
        <taxon>lamiids</taxon>
        <taxon>Lamiales</taxon>
        <taxon>Orobanchaceae</taxon>
        <taxon>Orobanchaceae incertae sedis</taxon>
        <taxon>Phtheirospermum</taxon>
    </lineage>
</organism>
<reference evidence="1" key="1">
    <citation type="submission" date="2020-07" db="EMBL/GenBank/DDBJ databases">
        <title>Ethylene signaling mediates host invasion by parasitic plants.</title>
        <authorList>
            <person name="Yoshida S."/>
        </authorList>
    </citation>
    <scope>NUCLEOTIDE SEQUENCE</scope>
    <source>
        <strain evidence="1">Okayama</strain>
    </source>
</reference>
<protein>
    <submittedName>
        <fullName evidence="1">Uncharacterized protein</fullName>
    </submittedName>
</protein>
<evidence type="ECO:0000313" key="2">
    <source>
        <dbReference type="Proteomes" id="UP000653305"/>
    </source>
</evidence>
<dbReference type="EMBL" id="BMAC01000025">
    <property type="protein sequence ID" value="GFP80912.1"/>
    <property type="molecule type" value="Genomic_DNA"/>
</dbReference>
<keyword evidence="2" id="KW-1185">Reference proteome</keyword>
<sequence>MGPKFHEKMLHTQGHYVTVTLENGVTVEVLEPKPGGGLDRLTLIYNSDKGGNFEIESHEYIKSFSLRNALAEFFTPGSRAFEKRFERIKETQLSYEEEDLARYPKEYVPYEDRHFTAVCTIP</sequence>
<name>A0A830B5F6_9LAMI</name>
<dbReference type="AlphaFoldDB" id="A0A830B5F6"/>
<gene>
    <name evidence="1" type="ORF">PHJA_000234500</name>
</gene>